<sequence length="213" mass="24796">KDIFTPKHSTGRPHKLGPSEIHWAGLLLSRGISQTAVDIQREFFPNVHVDTIRQHIIRIGFRAYKRRRVPYLPAKHRWRQLKWAQALEAWDKNDWARVAFSDEFKYMVFGTCSPTHFWKKRGAKLKPSNVKQVIKFGGGNLMVWGYITRWGVGKLYRIPGTMDTAKYIEILSTAYLGSLPKFGLCSSHLIFQHDNDPKHTACKTKKWLIEHKI</sequence>
<dbReference type="AlphaFoldDB" id="A0A074REB8"/>
<protein>
    <submittedName>
        <fullName evidence="1">Transposase</fullName>
    </submittedName>
</protein>
<dbReference type="EMBL" id="AZST01001755">
    <property type="protein sequence ID" value="KEP45486.1"/>
    <property type="molecule type" value="Genomic_DNA"/>
</dbReference>
<accession>A0A074REB8</accession>
<dbReference type="Gene3D" id="3.30.420.10">
    <property type="entry name" value="Ribonuclease H-like superfamily/Ribonuclease H"/>
    <property type="match status" value="1"/>
</dbReference>
<dbReference type="InterPro" id="IPR036397">
    <property type="entry name" value="RNaseH_sf"/>
</dbReference>
<proteinExistence type="predicted"/>
<evidence type="ECO:0000313" key="2">
    <source>
        <dbReference type="Proteomes" id="UP000027456"/>
    </source>
</evidence>
<comment type="caution">
    <text evidence="1">The sequence shown here is derived from an EMBL/GenBank/DDBJ whole genome shotgun (WGS) entry which is preliminary data.</text>
</comment>
<gene>
    <name evidence="1" type="ORF">V565_268110</name>
</gene>
<reference evidence="1 2" key="1">
    <citation type="submission" date="2013-12" db="EMBL/GenBank/DDBJ databases">
        <authorList>
            <person name="Cubeta M."/>
            <person name="Pakala S."/>
            <person name="Fedorova N."/>
            <person name="Thomas E."/>
            <person name="Dean R."/>
            <person name="Jabaji S."/>
            <person name="Neate S."/>
            <person name="Toda T."/>
            <person name="Tavantzis S."/>
            <person name="Vilgalys R."/>
            <person name="Bharathan N."/>
            <person name="Pakala S."/>
            <person name="Losada L.S."/>
            <person name="Zafar N."/>
            <person name="Nierman W."/>
        </authorList>
    </citation>
    <scope>NUCLEOTIDE SEQUENCE [LARGE SCALE GENOMIC DNA]</scope>
    <source>
        <strain evidence="1 2">123E</strain>
    </source>
</reference>
<name>A0A074REB8_9AGAM</name>
<dbReference type="GO" id="GO:0003676">
    <property type="term" value="F:nucleic acid binding"/>
    <property type="evidence" value="ECO:0007669"/>
    <property type="project" value="InterPro"/>
</dbReference>
<dbReference type="HOGENOM" id="CLU_1297161_0_0_1"/>
<dbReference type="OrthoDB" id="3268173at2759"/>
<keyword evidence="2" id="KW-1185">Reference proteome</keyword>
<dbReference type="STRING" id="1423351.A0A074REB8"/>
<evidence type="ECO:0000313" key="1">
    <source>
        <dbReference type="EMBL" id="KEP45486.1"/>
    </source>
</evidence>
<feature type="non-terminal residue" evidence="1">
    <location>
        <position position="1"/>
    </location>
</feature>
<organism evidence="1 2">
    <name type="scientific">Rhizoctonia solani 123E</name>
    <dbReference type="NCBI Taxonomy" id="1423351"/>
    <lineage>
        <taxon>Eukaryota</taxon>
        <taxon>Fungi</taxon>
        <taxon>Dikarya</taxon>
        <taxon>Basidiomycota</taxon>
        <taxon>Agaricomycotina</taxon>
        <taxon>Agaricomycetes</taxon>
        <taxon>Cantharellales</taxon>
        <taxon>Ceratobasidiaceae</taxon>
        <taxon>Rhizoctonia</taxon>
    </lineage>
</organism>
<dbReference type="Proteomes" id="UP000027456">
    <property type="component" value="Unassembled WGS sequence"/>
</dbReference>